<dbReference type="AlphaFoldDB" id="A0A3B0V4A2"/>
<evidence type="ECO:0000256" key="1">
    <source>
        <dbReference type="SAM" id="MobiDB-lite"/>
    </source>
</evidence>
<dbReference type="PANTHER" id="PTHR43228">
    <property type="entry name" value="TWO-COMPONENT RESPONSE REGULATOR"/>
    <property type="match status" value="1"/>
</dbReference>
<name>A0A3B0V4A2_9ZZZZ</name>
<dbReference type="SMART" id="SM01012">
    <property type="entry name" value="ANTAR"/>
    <property type="match status" value="1"/>
</dbReference>
<dbReference type="EMBL" id="UOEZ01000021">
    <property type="protein sequence ID" value="VAW35223.1"/>
    <property type="molecule type" value="Genomic_DNA"/>
</dbReference>
<organism evidence="4">
    <name type="scientific">hydrothermal vent metagenome</name>
    <dbReference type="NCBI Taxonomy" id="652676"/>
    <lineage>
        <taxon>unclassified sequences</taxon>
        <taxon>metagenomes</taxon>
        <taxon>ecological metagenomes</taxon>
    </lineage>
</organism>
<dbReference type="InterPro" id="IPR005561">
    <property type="entry name" value="ANTAR"/>
</dbReference>
<dbReference type="Gene3D" id="1.10.10.10">
    <property type="entry name" value="Winged helix-like DNA-binding domain superfamily/Winged helix DNA-binding domain"/>
    <property type="match status" value="1"/>
</dbReference>
<dbReference type="InterPro" id="IPR052048">
    <property type="entry name" value="ST_Response_Regulator"/>
</dbReference>
<protein>
    <recommendedName>
        <fullName evidence="5">Response regulator NasT</fullName>
    </recommendedName>
</protein>
<feature type="compositionally biased region" description="Basic and acidic residues" evidence="1">
    <location>
        <begin position="1"/>
        <end position="14"/>
    </location>
</feature>
<dbReference type="PANTHER" id="PTHR43228:SF1">
    <property type="entry name" value="TWO-COMPONENT RESPONSE REGULATOR ARR22"/>
    <property type="match status" value="1"/>
</dbReference>
<dbReference type="InterPro" id="IPR011006">
    <property type="entry name" value="CheY-like_superfamily"/>
</dbReference>
<dbReference type="SUPFAM" id="SSF52172">
    <property type="entry name" value="CheY-like"/>
    <property type="match status" value="1"/>
</dbReference>
<reference evidence="4" key="1">
    <citation type="submission" date="2018-06" db="EMBL/GenBank/DDBJ databases">
        <authorList>
            <person name="Zhirakovskaya E."/>
        </authorList>
    </citation>
    <scope>NUCLEOTIDE SEQUENCE</scope>
</reference>
<sequence length="206" mass="22631">MSARKTDNAGKDNAPKPGTVVIADDNTASRRSVKAHLELIGYTVVGEGRNGVEAVELFKQKRPDIVVMDIVMPEMSGIEAAAIITDVAPVPIVLVTGSDCDGMSSEAVEAGVFGYLIKPVSRRQLSAAIRLALVRFEEFKAMKEEVEGLRDAVESRKFIERAKGILMKRCAIGEEEAFKMLQSHSQRENRKMRDIANMIIEADKLI</sequence>
<feature type="domain" description="Response regulatory" evidence="2">
    <location>
        <begin position="19"/>
        <end position="133"/>
    </location>
</feature>
<proteinExistence type="predicted"/>
<dbReference type="Gene3D" id="3.40.50.2300">
    <property type="match status" value="1"/>
</dbReference>
<dbReference type="PROSITE" id="PS50110">
    <property type="entry name" value="RESPONSE_REGULATORY"/>
    <property type="match status" value="1"/>
</dbReference>
<dbReference type="InterPro" id="IPR001789">
    <property type="entry name" value="Sig_transdc_resp-reg_receiver"/>
</dbReference>
<evidence type="ECO:0008006" key="5">
    <source>
        <dbReference type="Google" id="ProtNLM"/>
    </source>
</evidence>
<dbReference type="PROSITE" id="PS50921">
    <property type="entry name" value="ANTAR"/>
    <property type="match status" value="1"/>
</dbReference>
<dbReference type="Pfam" id="PF03861">
    <property type="entry name" value="ANTAR"/>
    <property type="match status" value="1"/>
</dbReference>
<evidence type="ECO:0000259" key="2">
    <source>
        <dbReference type="PROSITE" id="PS50110"/>
    </source>
</evidence>
<dbReference type="InterPro" id="IPR008327">
    <property type="entry name" value="Sig_transdc_resp-reg_antiterm"/>
</dbReference>
<feature type="region of interest" description="Disordered" evidence="1">
    <location>
        <begin position="1"/>
        <end position="24"/>
    </location>
</feature>
<evidence type="ECO:0000259" key="3">
    <source>
        <dbReference type="PROSITE" id="PS50921"/>
    </source>
</evidence>
<dbReference type="InterPro" id="IPR036388">
    <property type="entry name" value="WH-like_DNA-bd_sf"/>
</dbReference>
<dbReference type="GO" id="GO:0003723">
    <property type="term" value="F:RNA binding"/>
    <property type="evidence" value="ECO:0007669"/>
    <property type="project" value="InterPro"/>
</dbReference>
<gene>
    <name evidence="4" type="ORF">MNBD_DELTA02-146</name>
</gene>
<feature type="domain" description="ANTAR" evidence="3">
    <location>
        <begin position="139"/>
        <end position="200"/>
    </location>
</feature>
<dbReference type="Pfam" id="PF00072">
    <property type="entry name" value="Response_reg"/>
    <property type="match status" value="1"/>
</dbReference>
<dbReference type="PIRSF" id="PIRSF036382">
    <property type="entry name" value="RR_antiterm"/>
    <property type="match status" value="1"/>
</dbReference>
<evidence type="ECO:0000313" key="4">
    <source>
        <dbReference type="EMBL" id="VAW35223.1"/>
    </source>
</evidence>
<accession>A0A3B0V4A2</accession>
<dbReference type="GO" id="GO:0000160">
    <property type="term" value="P:phosphorelay signal transduction system"/>
    <property type="evidence" value="ECO:0007669"/>
    <property type="project" value="InterPro"/>
</dbReference>
<dbReference type="SMART" id="SM00448">
    <property type="entry name" value="REC"/>
    <property type="match status" value="1"/>
</dbReference>